<dbReference type="Proteomes" id="UP000000864">
    <property type="component" value="Segment"/>
</dbReference>
<organism evidence="1 2">
    <name type="scientific">Ectocarpus siliculosus virus 1 (isolate New Zealand/Kaikoura/1988)</name>
    <name type="common">EsV-1</name>
    <dbReference type="NCBI Taxonomy" id="654926"/>
    <lineage>
        <taxon>Viruses</taxon>
        <taxon>Varidnaviria</taxon>
        <taxon>Bamfordvirae</taxon>
        <taxon>Nucleocytoviricota</taxon>
        <taxon>Megaviricetes</taxon>
        <taxon>Algavirales</taxon>
        <taxon>Phycodnaviridae</taxon>
        <taxon>Phaeovirus</taxon>
        <taxon>Phaeovirus unasiliculosus</taxon>
        <taxon>Ectocarpus siliculosus virus 1</taxon>
    </lineage>
</organism>
<reference evidence="1 2" key="1">
    <citation type="journal article" date="1995" name="Virology">
        <title>Coat protein of the Ectocarpus siliculosus virus.</title>
        <authorList>
            <person name="Klein M."/>
            <person name="Lanka S.T."/>
            <person name="Knippers R."/>
            <person name="Muller D.G."/>
        </authorList>
    </citation>
    <scope>NUCLEOTIDE SEQUENCE [LARGE SCALE GENOMIC DNA]</scope>
    <source>
        <strain evidence="2">Isolate New Zealand/Kaikoura/1988</strain>
    </source>
</reference>
<gene>
    <name evidence="1" type="primary">ORF 206</name>
</gene>
<dbReference type="EMBL" id="AF204951">
    <property type="protein sequence ID" value="AAK14620.1"/>
    <property type="molecule type" value="Genomic_DNA"/>
</dbReference>
<evidence type="ECO:0000313" key="1">
    <source>
        <dbReference type="EMBL" id="AAK14620.1"/>
    </source>
</evidence>
<reference evidence="1 2" key="3">
    <citation type="journal article" date="2000" name="Virology">
        <title>Characterization and immunolocalization of major structural proteins in the brown algal virus EsV-1.</title>
        <authorList>
            <person name="Delaroque N."/>
            <person name="Wolf S."/>
            <person name="Muller D.G."/>
            <person name="Knippers R."/>
        </authorList>
    </citation>
    <scope>NUCLEOTIDE SEQUENCE [LARGE SCALE GENOMIC DNA]</scope>
    <source>
        <strain evidence="2">Isolate New Zealand/Kaikoura/1988</strain>
    </source>
</reference>
<accession>Q8QN83</accession>
<sequence>MSTCSIIIMSPPFFVGCSSQWQQQWNAFKDFLHSREGKSAREFAQWIQDTDIFVGTETLNRNELMRFSTTVGCKPTFTTVCYFARETKDDKAVELACQAASSSTERTPDFIKALGGAESKFGTFFTNLVRTRKYSDLFARCCRHVVP</sequence>
<reference evidence="1 2" key="4">
    <citation type="journal article" date="2000" name="Virology">
        <title>The brown algal virus EsV-1 particle contains a putative hybrid histidine kinase.</title>
        <authorList>
            <person name="Delaroque N."/>
            <person name="Wolf S."/>
            <person name="Muller D.G."/>
            <person name="Knippers R."/>
        </authorList>
    </citation>
    <scope>NUCLEOTIDE SEQUENCE [LARGE SCALE GENOMIC DNA]</scope>
    <source>
        <strain evidence="2">Isolate New Zealand/Kaikoura/1988</strain>
    </source>
</reference>
<proteinExistence type="predicted"/>
<keyword evidence="2" id="KW-1185">Reference proteome</keyword>
<dbReference type="KEGG" id="vg:920629"/>
<evidence type="ECO:0000313" key="2">
    <source>
        <dbReference type="Proteomes" id="UP000000864"/>
    </source>
</evidence>
<reference evidence="1 2" key="2">
    <citation type="journal article" date="1998" name="Adv. Virus Res.">
        <title>Viruses in marine brown algae.</title>
        <authorList>
            <person name="Muller D.G."/>
            <person name="Kapp M."/>
            <person name="Knippers R."/>
        </authorList>
    </citation>
    <scope>NUCLEOTIDE SEQUENCE [LARGE SCALE GENOMIC DNA]</scope>
    <source>
        <strain evidence="2">Isolate New Zealand/Kaikoura/1988</strain>
    </source>
</reference>
<name>Q8QN83_ESV1K</name>
<organismHost>
    <name type="scientific">Ectocarpus siliculosus</name>
    <name type="common">Brown alga</name>
    <name type="synonym">Conferva siliculosa</name>
    <dbReference type="NCBI Taxonomy" id="2880"/>
</organismHost>
<protein>
    <submittedName>
        <fullName evidence="1">EsV-1-206</fullName>
    </submittedName>
</protein>